<dbReference type="AlphaFoldDB" id="A0AAD5WIJ1"/>
<evidence type="ECO:0000313" key="3">
    <source>
        <dbReference type="Proteomes" id="UP001196413"/>
    </source>
</evidence>
<name>A0AAD5WIJ1_PARTN</name>
<dbReference type="EMBL" id="JAHQIW010006936">
    <property type="protein sequence ID" value="KAJ1371211.1"/>
    <property type="molecule type" value="Genomic_DNA"/>
</dbReference>
<evidence type="ECO:0008006" key="4">
    <source>
        <dbReference type="Google" id="ProtNLM"/>
    </source>
</evidence>
<reference evidence="2" key="1">
    <citation type="submission" date="2021-06" db="EMBL/GenBank/DDBJ databases">
        <title>Parelaphostrongylus tenuis whole genome reference sequence.</title>
        <authorList>
            <person name="Garwood T.J."/>
            <person name="Larsen P.A."/>
            <person name="Fountain-Jones N.M."/>
            <person name="Garbe J.R."/>
            <person name="Macchietto M.G."/>
            <person name="Kania S.A."/>
            <person name="Gerhold R.W."/>
            <person name="Richards J.E."/>
            <person name="Wolf T.M."/>
        </authorList>
    </citation>
    <scope>NUCLEOTIDE SEQUENCE</scope>
    <source>
        <strain evidence="2">MNPRO001-30</strain>
        <tissue evidence="2">Meninges</tissue>
    </source>
</reference>
<sequence>MSILTNSVRSATDLFMFSLLAAISTVLRCGVMPAGQSSSRPFTVGGFTTLPVAMVYTELTDVSSQVAGIATSKGGAQAFVSRLVMQTGRNALLPDFAISNILNQLEVRITYEPLQCQRIVLDIAENLAPEPKMKGDEYCVIAGNTVTGICIVQMANGNKKCTVEREATITPVFANHTSISGTLSTTNIIMAAWSRMMWQSVVDRALRMLASGPFGSHFIAATATVGGN</sequence>
<accession>A0AAD5WIJ1</accession>
<feature type="signal peptide" evidence="1">
    <location>
        <begin position="1"/>
        <end position="28"/>
    </location>
</feature>
<gene>
    <name evidence="2" type="ORF">KIN20_033118</name>
</gene>
<organism evidence="2 3">
    <name type="scientific">Parelaphostrongylus tenuis</name>
    <name type="common">Meningeal worm</name>
    <dbReference type="NCBI Taxonomy" id="148309"/>
    <lineage>
        <taxon>Eukaryota</taxon>
        <taxon>Metazoa</taxon>
        <taxon>Ecdysozoa</taxon>
        <taxon>Nematoda</taxon>
        <taxon>Chromadorea</taxon>
        <taxon>Rhabditida</taxon>
        <taxon>Rhabditina</taxon>
        <taxon>Rhabditomorpha</taxon>
        <taxon>Strongyloidea</taxon>
        <taxon>Metastrongylidae</taxon>
        <taxon>Parelaphostrongylus</taxon>
    </lineage>
</organism>
<keyword evidence="1" id="KW-0732">Signal</keyword>
<dbReference type="Proteomes" id="UP001196413">
    <property type="component" value="Unassembled WGS sequence"/>
</dbReference>
<feature type="chain" id="PRO_5041961331" description="Secreted protein" evidence="1">
    <location>
        <begin position="29"/>
        <end position="228"/>
    </location>
</feature>
<comment type="caution">
    <text evidence="2">The sequence shown here is derived from an EMBL/GenBank/DDBJ whole genome shotgun (WGS) entry which is preliminary data.</text>
</comment>
<protein>
    <recommendedName>
        <fullName evidence="4">Secreted protein</fullName>
    </recommendedName>
</protein>
<proteinExistence type="predicted"/>
<evidence type="ECO:0000256" key="1">
    <source>
        <dbReference type="SAM" id="SignalP"/>
    </source>
</evidence>
<keyword evidence="3" id="KW-1185">Reference proteome</keyword>
<evidence type="ECO:0000313" key="2">
    <source>
        <dbReference type="EMBL" id="KAJ1371211.1"/>
    </source>
</evidence>